<dbReference type="Proteomes" id="UP000694001">
    <property type="component" value="Chromosome"/>
</dbReference>
<organism evidence="1 2">
    <name type="scientific">Elioraea tepida</name>
    <dbReference type="NCBI Taxonomy" id="2843330"/>
    <lineage>
        <taxon>Bacteria</taxon>
        <taxon>Pseudomonadati</taxon>
        <taxon>Pseudomonadota</taxon>
        <taxon>Alphaproteobacteria</taxon>
        <taxon>Acetobacterales</taxon>
        <taxon>Elioraeaceae</taxon>
        <taxon>Elioraea</taxon>
    </lineage>
</organism>
<dbReference type="PANTHER" id="PTHR38765:SF1">
    <property type="entry name" value="DUF484 DOMAIN-CONTAINING PROTEIN"/>
    <property type="match status" value="1"/>
</dbReference>
<evidence type="ECO:0000313" key="2">
    <source>
        <dbReference type="Proteomes" id="UP000694001"/>
    </source>
</evidence>
<dbReference type="Pfam" id="PF04340">
    <property type="entry name" value="DUF484"/>
    <property type="match status" value="1"/>
</dbReference>
<reference evidence="1" key="1">
    <citation type="submission" date="2021-06" db="EMBL/GenBank/DDBJ databases">
        <title>Elioraea tepida, sp. nov., a moderately thermophilic aerobic anoxygenic phototrophic bacterium isolated from an alkaline siliceous hot spring mat community in Yellowstone National Park, WY, USA.</title>
        <authorList>
            <person name="Saini M.K."/>
            <person name="Yoshida S."/>
            <person name="Sebastian A."/>
            <person name="Hirose S."/>
            <person name="Hara E."/>
            <person name="Tamaki H."/>
            <person name="Soulier N.T."/>
            <person name="Albert I."/>
            <person name="Hanada S."/>
            <person name="Bryant D.A."/>
            <person name="Tank M."/>
        </authorList>
    </citation>
    <scope>NUCLEOTIDE SEQUENCE</scope>
    <source>
        <strain evidence="1">MS-P2</strain>
    </source>
</reference>
<proteinExistence type="predicted"/>
<dbReference type="KEGG" id="elio:KO353_08165"/>
<dbReference type="RefSeq" id="WP_218284187.1">
    <property type="nucleotide sequence ID" value="NZ_CP076448.1"/>
</dbReference>
<protein>
    <submittedName>
        <fullName evidence="1">DUF484 family protein</fullName>
    </submittedName>
</protein>
<evidence type="ECO:0000313" key="1">
    <source>
        <dbReference type="EMBL" id="QXM23327.1"/>
    </source>
</evidence>
<dbReference type="InterPro" id="IPR007435">
    <property type="entry name" value="DUF484"/>
</dbReference>
<name>A0A975TZF5_9PROT</name>
<dbReference type="PANTHER" id="PTHR38765">
    <property type="entry name" value="DUF484 DOMAIN-CONTAINING PROTEIN"/>
    <property type="match status" value="1"/>
</dbReference>
<gene>
    <name evidence="1" type="ORF">KO353_08165</name>
</gene>
<keyword evidence="2" id="KW-1185">Reference proteome</keyword>
<dbReference type="EMBL" id="CP076448">
    <property type="protein sequence ID" value="QXM23327.1"/>
    <property type="molecule type" value="Genomic_DNA"/>
</dbReference>
<accession>A0A975TZF5</accession>
<sequence>MSGDKPRRVRGQAQEPDEAAQVEAYLRAHPGFLAERPSLYRTLLPPRRVHGERLADHMAAMLEAERARGAELRATLEELVAHGRHNAANQARAHKAVLALMAARSAAEALDIIVQDWPDLLGLDVVSVCAEGRAVLGARPLARGTIARLLPNGSPFALRSRATDQEALYGEAAALVASDALARLTLASGGEALLACGSRDPGHFEARQATDLVSFLAAAAAVALGRG</sequence>
<dbReference type="AlphaFoldDB" id="A0A975TZF5"/>